<dbReference type="SMART" id="SM00320">
    <property type="entry name" value="WD40"/>
    <property type="match status" value="7"/>
</dbReference>
<dbReference type="AlphaFoldDB" id="A0A7W7ZQF1"/>
<dbReference type="RefSeq" id="WP_184255870.1">
    <property type="nucleotide sequence ID" value="NZ_JACHIO010000009.1"/>
</dbReference>
<evidence type="ECO:0000313" key="4">
    <source>
        <dbReference type="EMBL" id="MBB5064192.1"/>
    </source>
</evidence>
<keyword evidence="2" id="KW-0677">Repeat</keyword>
<dbReference type="CDD" id="cd00200">
    <property type="entry name" value="WD40"/>
    <property type="match status" value="1"/>
</dbReference>
<proteinExistence type="predicted"/>
<sequence>MFSPYKWLWRQELLPIPVLMFVLSQGGNLLIAQTIANNPQGSVASVVAAKTSAAVTESYIDYLKAFELSETGSKPAALRLLAESLRLQPGNLVASRFAFRLLAEQRANTALRLQGHTGVITSASYSPDGTRILTTSKDHTARVWDARTGVQLMPSLDHDDEVVSAVFSSDSKQIATGTEDGKVTVWNAITGKRLATSMQFLGSAWSVSFSPDGKIVAASSDEGKARTWDAATGKPLSPLIEYHEAAYHVSFSSDGRTLLIATGDNFADLRDPRTGVRIRQLRRGNDIYSAQFSSDNKRIVTACADSTAEIWDAQSGAPIGSVMSHGFGVGSAEFNSDASLIVTASKDHAVRIWSTSNDKLTVPPLQHPAPVGRASFSLDSKLVATVAGDKAVRLWDTSTGDQVQLPTLLSDGPPYFSFSPDGLSLLIAGGSSGWVIDLPPNEEAPSWVADLLDFASTLNNFDHTMQPDLARIEAIRVKVTGSKDSDRWALFGKWYFTDITQRPISPWSHVSLESYVDLLIAKGDRPSLEYAKSLSRPFPSWLAKVNSALAKLPPEQPLAKKSED</sequence>
<dbReference type="InterPro" id="IPR020472">
    <property type="entry name" value="WD40_PAC1"/>
</dbReference>
<feature type="repeat" description="WD" evidence="3">
    <location>
        <begin position="155"/>
        <end position="196"/>
    </location>
</feature>
<feature type="repeat" description="WD" evidence="3">
    <location>
        <begin position="113"/>
        <end position="154"/>
    </location>
</feature>
<dbReference type="InterPro" id="IPR015943">
    <property type="entry name" value="WD40/YVTN_repeat-like_dom_sf"/>
</dbReference>
<dbReference type="EMBL" id="JACHIO010000009">
    <property type="protein sequence ID" value="MBB5064192.1"/>
    <property type="molecule type" value="Genomic_DNA"/>
</dbReference>
<dbReference type="PANTHER" id="PTHR19879:SF9">
    <property type="entry name" value="TRANSCRIPTION INITIATION FACTOR TFIID SUBUNIT 5"/>
    <property type="match status" value="1"/>
</dbReference>
<dbReference type="PRINTS" id="PR00320">
    <property type="entry name" value="GPROTEINBRPT"/>
</dbReference>
<reference evidence="4 5" key="1">
    <citation type="submission" date="2020-08" db="EMBL/GenBank/DDBJ databases">
        <title>Genomic Encyclopedia of Type Strains, Phase IV (KMG-V): Genome sequencing to study the core and pangenomes of soil and plant-associated prokaryotes.</title>
        <authorList>
            <person name="Whitman W."/>
        </authorList>
    </citation>
    <scope>NUCLEOTIDE SEQUENCE [LARGE SCALE GENOMIC DNA]</scope>
    <source>
        <strain evidence="4 5">X5P3</strain>
    </source>
</reference>
<dbReference type="InterPro" id="IPR001680">
    <property type="entry name" value="WD40_rpt"/>
</dbReference>
<dbReference type="SUPFAM" id="SSF50978">
    <property type="entry name" value="WD40 repeat-like"/>
    <property type="match status" value="1"/>
</dbReference>
<evidence type="ECO:0000256" key="1">
    <source>
        <dbReference type="ARBA" id="ARBA00022574"/>
    </source>
</evidence>
<feature type="repeat" description="WD" evidence="3">
    <location>
        <begin position="364"/>
        <end position="405"/>
    </location>
</feature>
<dbReference type="PROSITE" id="PS50294">
    <property type="entry name" value="WD_REPEATS_REGION"/>
    <property type="match status" value="4"/>
</dbReference>
<dbReference type="PROSITE" id="PS50082">
    <property type="entry name" value="WD_REPEATS_2"/>
    <property type="match status" value="6"/>
</dbReference>
<feature type="repeat" description="WD" evidence="3">
    <location>
        <begin position="322"/>
        <end position="363"/>
    </location>
</feature>
<feature type="repeat" description="WD" evidence="3">
    <location>
        <begin position="287"/>
        <end position="321"/>
    </location>
</feature>
<dbReference type="Gene3D" id="2.130.10.10">
    <property type="entry name" value="YVTN repeat-like/Quinoprotein amine dehydrogenase"/>
    <property type="match status" value="2"/>
</dbReference>
<evidence type="ECO:0000313" key="5">
    <source>
        <dbReference type="Proteomes" id="UP000584867"/>
    </source>
</evidence>
<dbReference type="InterPro" id="IPR036322">
    <property type="entry name" value="WD40_repeat_dom_sf"/>
</dbReference>
<organism evidence="4 5">
    <name type="scientific">Granulicella mallensis</name>
    <dbReference type="NCBI Taxonomy" id="940614"/>
    <lineage>
        <taxon>Bacteria</taxon>
        <taxon>Pseudomonadati</taxon>
        <taxon>Acidobacteriota</taxon>
        <taxon>Terriglobia</taxon>
        <taxon>Terriglobales</taxon>
        <taxon>Acidobacteriaceae</taxon>
        <taxon>Granulicella</taxon>
    </lineage>
</organism>
<protein>
    <submittedName>
        <fullName evidence="4">WD40 repeat protein</fullName>
    </submittedName>
</protein>
<feature type="repeat" description="WD" evidence="3">
    <location>
        <begin position="206"/>
        <end position="238"/>
    </location>
</feature>
<dbReference type="PANTHER" id="PTHR19879">
    <property type="entry name" value="TRANSCRIPTION INITIATION FACTOR TFIID"/>
    <property type="match status" value="1"/>
</dbReference>
<comment type="caution">
    <text evidence="4">The sequence shown here is derived from an EMBL/GenBank/DDBJ whole genome shotgun (WGS) entry which is preliminary data.</text>
</comment>
<dbReference type="Pfam" id="PF00400">
    <property type="entry name" value="WD40"/>
    <property type="match status" value="6"/>
</dbReference>
<dbReference type="InterPro" id="IPR019775">
    <property type="entry name" value="WD40_repeat_CS"/>
</dbReference>
<keyword evidence="1 3" id="KW-0853">WD repeat</keyword>
<evidence type="ECO:0000256" key="2">
    <source>
        <dbReference type="ARBA" id="ARBA00022737"/>
    </source>
</evidence>
<name>A0A7W7ZQF1_9BACT</name>
<dbReference type="Proteomes" id="UP000584867">
    <property type="component" value="Unassembled WGS sequence"/>
</dbReference>
<dbReference type="PROSITE" id="PS00678">
    <property type="entry name" value="WD_REPEATS_1"/>
    <property type="match status" value="3"/>
</dbReference>
<gene>
    <name evidence="4" type="ORF">HDF15_002543</name>
</gene>
<evidence type="ECO:0000256" key="3">
    <source>
        <dbReference type="PROSITE-ProRule" id="PRU00221"/>
    </source>
</evidence>
<accession>A0A7W7ZQF1</accession>